<evidence type="ECO:0000313" key="4">
    <source>
        <dbReference type="Proteomes" id="UP000249590"/>
    </source>
</evidence>
<sequence>MKPSLAAWAFANERALAQHRLTATGNTGQLLMRETGLSIDLVRSGALGGDMELGAMIAEGNIDILILFADPVTRQPHDVDPSALLRVATLAQTAIAINEASADFLIRSELMSRIYRRPHAQAALPSARKRLSARSDVTELS</sequence>
<dbReference type="AlphaFoldDB" id="A0A8B2NSC4"/>
<dbReference type="SMART" id="SM00851">
    <property type="entry name" value="MGS"/>
    <property type="match status" value="1"/>
</dbReference>
<gene>
    <name evidence="3" type="ORF">DLJ53_17690</name>
</gene>
<dbReference type="InterPro" id="IPR004363">
    <property type="entry name" value="Methylgl_synth"/>
</dbReference>
<dbReference type="Proteomes" id="UP000249590">
    <property type="component" value="Unassembled WGS sequence"/>
</dbReference>
<dbReference type="InterPro" id="IPR011607">
    <property type="entry name" value="MGS-like_dom"/>
</dbReference>
<feature type="domain" description="MGS-like" evidence="2">
    <location>
        <begin position="1"/>
        <end position="141"/>
    </location>
</feature>
<proteinExistence type="inferred from homology"/>
<dbReference type="NCBIfam" id="NF003559">
    <property type="entry name" value="PRK05234.1"/>
    <property type="match status" value="1"/>
</dbReference>
<protein>
    <submittedName>
        <fullName evidence="3">Methylglyoxal synthase</fullName>
    </submittedName>
</protein>
<evidence type="ECO:0000256" key="1">
    <source>
        <dbReference type="ARBA" id="ARBA00006287"/>
    </source>
</evidence>
<dbReference type="PANTHER" id="PTHR30492">
    <property type="entry name" value="METHYLGLYOXAL SYNTHASE"/>
    <property type="match status" value="1"/>
</dbReference>
<dbReference type="PROSITE" id="PS51855">
    <property type="entry name" value="MGS"/>
    <property type="match status" value="1"/>
</dbReference>
<reference evidence="3 4" key="1">
    <citation type="submission" date="2018-05" db="EMBL/GenBank/DDBJ databases">
        <title>Acuticoccus sediminis sp. nov., isolated from deep-sea sediment of Indian Ocean.</title>
        <authorList>
            <person name="Liu X."/>
            <person name="Lai Q."/>
            <person name="Du Y."/>
            <person name="Sun F."/>
            <person name="Zhang X."/>
            <person name="Wang S."/>
            <person name="Shao Z."/>
        </authorList>
    </citation>
    <scope>NUCLEOTIDE SEQUENCE [LARGE SCALE GENOMIC DNA]</scope>
    <source>
        <strain evidence="3 4">PTG4-2</strain>
    </source>
</reference>
<dbReference type="OrthoDB" id="9787147at2"/>
<dbReference type="SUPFAM" id="SSF52335">
    <property type="entry name" value="Methylglyoxal synthase-like"/>
    <property type="match status" value="1"/>
</dbReference>
<comment type="similarity">
    <text evidence="1">Belongs to the methylglyoxal synthase family.</text>
</comment>
<evidence type="ECO:0000313" key="3">
    <source>
        <dbReference type="EMBL" id="RAI01200.1"/>
    </source>
</evidence>
<dbReference type="InterPro" id="IPR036914">
    <property type="entry name" value="MGS-like_dom_sf"/>
</dbReference>
<dbReference type="EMBL" id="QHHQ01000003">
    <property type="protein sequence ID" value="RAI01200.1"/>
    <property type="molecule type" value="Genomic_DNA"/>
</dbReference>
<keyword evidence="4" id="KW-1185">Reference proteome</keyword>
<dbReference type="PANTHER" id="PTHR30492:SF0">
    <property type="entry name" value="METHYLGLYOXAL SYNTHASE"/>
    <property type="match status" value="1"/>
</dbReference>
<dbReference type="Gene3D" id="3.40.50.1380">
    <property type="entry name" value="Methylglyoxal synthase-like domain"/>
    <property type="match status" value="1"/>
</dbReference>
<dbReference type="Pfam" id="PF02142">
    <property type="entry name" value="MGS"/>
    <property type="match status" value="1"/>
</dbReference>
<name>A0A8B2NSC4_9HYPH</name>
<accession>A0A8B2NSC4</accession>
<organism evidence="3 4">
    <name type="scientific">Acuticoccus sediminis</name>
    <dbReference type="NCBI Taxonomy" id="2184697"/>
    <lineage>
        <taxon>Bacteria</taxon>
        <taxon>Pseudomonadati</taxon>
        <taxon>Pseudomonadota</taxon>
        <taxon>Alphaproteobacteria</taxon>
        <taxon>Hyphomicrobiales</taxon>
        <taxon>Amorphaceae</taxon>
        <taxon>Acuticoccus</taxon>
    </lineage>
</organism>
<dbReference type="GO" id="GO:0005829">
    <property type="term" value="C:cytosol"/>
    <property type="evidence" value="ECO:0007669"/>
    <property type="project" value="TreeGrafter"/>
</dbReference>
<comment type="caution">
    <text evidence="3">The sequence shown here is derived from an EMBL/GenBank/DDBJ whole genome shotgun (WGS) entry which is preliminary data.</text>
</comment>
<dbReference type="GO" id="GO:0008929">
    <property type="term" value="F:methylglyoxal synthase activity"/>
    <property type="evidence" value="ECO:0007669"/>
    <property type="project" value="InterPro"/>
</dbReference>
<dbReference type="GO" id="GO:0019242">
    <property type="term" value="P:methylglyoxal biosynthetic process"/>
    <property type="evidence" value="ECO:0007669"/>
    <property type="project" value="InterPro"/>
</dbReference>
<evidence type="ECO:0000259" key="2">
    <source>
        <dbReference type="PROSITE" id="PS51855"/>
    </source>
</evidence>